<accession>A0AAE1D133</accession>
<comment type="caution">
    <text evidence="16">The sequence shown here is derived from an EMBL/GenBank/DDBJ whole genome shotgun (WGS) entry which is preliminary data.</text>
</comment>
<dbReference type="PROSITE" id="PS50222">
    <property type="entry name" value="EF_HAND_2"/>
    <property type="match status" value="2"/>
</dbReference>
<dbReference type="InterPro" id="IPR046349">
    <property type="entry name" value="C1-like_sf"/>
</dbReference>
<dbReference type="GO" id="GO:0005886">
    <property type="term" value="C:plasma membrane"/>
    <property type="evidence" value="ECO:0007669"/>
    <property type="project" value="TreeGrafter"/>
</dbReference>
<dbReference type="PROSITE" id="PS00018">
    <property type="entry name" value="EF_HAND_1"/>
    <property type="match status" value="2"/>
</dbReference>
<feature type="region of interest" description="Disordered" evidence="12">
    <location>
        <begin position="576"/>
        <end position="601"/>
    </location>
</feature>
<dbReference type="SMART" id="SM00046">
    <property type="entry name" value="DAGKc"/>
    <property type="match status" value="1"/>
</dbReference>
<proteinExistence type="inferred from homology"/>
<comment type="similarity">
    <text evidence="1 11">Belongs to the eukaryotic diacylglycerol kinase family.</text>
</comment>
<dbReference type="PROSITE" id="PS50146">
    <property type="entry name" value="DAGK"/>
    <property type="match status" value="1"/>
</dbReference>
<dbReference type="InterPro" id="IPR011992">
    <property type="entry name" value="EF-hand-dom_pair"/>
</dbReference>
<dbReference type="InterPro" id="IPR001206">
    <property type="entry name" value="Diacylglycerol_kinase_cat_dom"/>
</dbReference>
<dbReference type="Gene3D" id="3.40.50.10330">
    <property type="entry name" value="Probable inorganic polyphosphate/atp-NAD kinase, domain 1"/>
    <property type="match status" value="1"/>
</dbReference>
<dbReference type="InterPro" id="IPR002219">
    <property type="entry name" value="PKC_DAG/PE"/>
</dbReference>
<dbReference type="Pfam" id="PF00130">
    <property type="entry name" value="C1_1"/>
    <property type="match status" value="2"/>
</dbReference>
<name>A0AAE1D133_9GAST</name>
<keyword evidence="10 11" id="KW-0067">ATP-binding</keyword>
<dbReference type="FunFam" id="1.10.238.10:FF:000017">
    <property type="entry name" value="Diacylglycerol kinase"/>
    <property type="match status" value="1"/>
</dbReference>
<keyword evidence="7 11" id="KW-0418">Kinase</keyword>
<evidence type="ECO:0000313" key="16">
    <source>
        <dbReference type="EMBL" id="KAK3748985.1"/>
    </source>
</evidence>
<dbReference type="PROSITE" id="PS00479">
    <property type="entry name" value="ZF_DAG_PE_1"/>
    <property type="match status" value="2"/>
</dbReference>
<dbReference type="GO" id="GO:0005524">
    <property type="term" value="F:ATP binding"/>
    <property type="evidence" value="ECO:0007669"/>
    <property type="project" value="UniProtKB-KW"/>
</dbReference>
<evidence type="ECO:0000256" key="3">
    <source>
        <dbReference type="ARBA" id="ARBA00022723"/>
    </source>
</evidence>
<feature type="compositionally biased region" description="Low complexity" evidence="12">
    <location>
        <begin position="227"/>
        <end position="238"/>
    </location>
</feature>
<protein>
    <recommendedName>
        <fullName evidence="11">Diacylglycerol kinase</fullName>
        <shortName evidence="11">DAG kinase</shortName>
        <ecNumber evidence="11">2.7.1.107</ecNumber>
    </recommendedName>
</protein>
<dbReference type="InterPro" id="IPR016064">
    <property type="entry name" value="NAD/diacylglycerol_kinase_sf"/>
</dbReference>
<keyword evidence="17" id="KW-1185">Reference proteome</keyword>
<dbReference type="SMART" id="SM00054">
    <property type="entry name" value="EFh"/>
    <property type="match status" value="2"/>
</dbReference>
<dbReference type="GO" id="GO:0007200">
    <property type="term" value="P:phospholipase C-activating G protein-coupled receptor signaling pathway"/>
    <property type="evidence" value="ECO:0007669"/>
    <property type="project" value="InterPro"/>
</dbReference>
<dbReference type="InterPro" id="IPR018247">
    <property type="entry name" value="EF_Hand_1_Ca_BS"/>
</dbReference>
<dbReference type="Gene3D" id="1.10.238.110">
    <property type="entry name" value="Diacylglycerol kinase alpha"/>
    <property type="match status" value="2"/>
</dbReference>
<dbReference type="FunFam" id="1.10.238.110:FF:000008">
    <property type="entry name" value="Diacylglycerol kinase"/>
    <property type="match status" value="1"/>
</dbReference>
<feature type="domain" description="EF-hand" evidence="15">
    <location>
        <begin position="381"/>
        <end position="416"/>
    </location>
</feature>
<evidence type="ECO:0000256" key="1">
    <source>
        <dbReference type="ARBA" id="ARBA00009280"/>
    </source>
</evidence>
<dbReference type="SUPFAM" id="SSF47473">
    <property type="entry name" value="EF-hand"/>
    <property type="match status" value="2"/>
</dbReference>
<keyword evidence="4" id="KW-0677">Repeat</keyword>
<feature type="compositionally biased region" description="Basic and acidic residues" evidence="12">
    <location>
        <begin position="248"/>
        <end position="257"/>
    </location>
</feature>
<evidence type="ECO:0000256" key="4">
    <source>
        <dbReference type="ARBA" id="ARBA00022737"/>
    </source>
</evidence>
<dbReference type="Pfam" id="PF13499">
    <property type="entry name" value="EF-hand_7"/>
    <property type="match status" value="1"/>
</dbReference>
<dbReference type="PANTHER" id="PTHR11255:SF48">
    <property type="entry name" value="DIACYLGLYCEROL KINASE 1"/>
    <property type="match status" value="1"/>
</dbReference>
<feature type="region of interest" description="Disordered" evidence="12">
    <location>
        <begin position="881"/>
        <end position="905"/>
    </location>
</feature>
<dbReference type="InterPro" id="IPR017438">
    <property type="entry name" value="ATP-NAD_kinase_N"/>
</dbReference>
<dbReference type="SMART" id="SM00045">
    <property type="entry name" value="DAGKa"/>
    <property type="match status" value="1"/>
</dbReference>
<dbReference type="GO" id="GO:0008270">
    <property type="term" value="F:zinc ion binding"/>
    <property type="evidence" value="ECO:0007669"/>
    <property type="project" value="UniProtKB-KW"/>
</dbReference>
<dbReference type="InterPro" id="IPR047471">
    <property type="entry name" value="C1_DGKbeta-like_rpt1"/>
</dbReference>
<evidence type="ECO:0000256" key="7">
    <source>
        <dbReference type="ARBA" id="ARBA00022777"/>
    </source>
</evidence>
<dbReference type="Gene3D" id="3.30.60.20">
    <property type="match status" value="2"/>
</dbReference>
<dbReference type="GO" id="GO:0004143">
    <property type="term" value="F:ATP-dependent diacylglycerol kinase activity"/>
    <property type="evidence" value="ECO:0007669"/>
    <property type="project" value="UniProtKB-EC"/>
</dbReference>
<dbReference type="CDD" id="cd00051">
    <property type="entry name" value="EFh"/>
    <property type="match status" value="1"/>
</dbReference>
<evidence type="ECO:0000256" key="2">
    <source>
        <dbReference type="ARBA" id="ARBA00022679"/>
    </source>
</evidence>
<keyword evidence="3" id="KW-0479">Metal-binding</keyword>
<dbReference type="InterPro" id="IPR029477">
    <property type="entry name" value="DAG_kinase_typeI_N"/>
</dbReference>
<dbReference type="FunFam" id="3.40.50.10330:FF:000003">
    <property type="entry name" value="Diacylglycerol kinase"/>
    <property type="match status" value="1"/>
</dbReference>
<feature type="domain" description="DAGKc" evidence="14">
    <location>
        <begin position="636"/>
        <end position="771"/>
    </location>
</feature>
<evidence type="ECO:0000256" key="8">
    <source>
        <dbReference type="ARBA" id="ARBA00022833"/>
    </source>
</evidence>
<dbReference type="Proteomes" id="UP001283361">
    <property type="component" value="Unassembled WGS sequence"/>
</dbReference>
<dbReference type="FunFam" id="3.30.60.20:FF:000013">
    <property type="entry name" value="Diacylglycerol kinase"/>
    <property type="match status" value="1"/>
</dbReference>
<dbReference type="GO" id="GO:0005509">
    <property type="term" value="F:calcium ion binding"/>
    <property type="evidence" value="ECO:0007669"/>
    <property type="project" value="InterPro"/>
</dbReference>
<dbReference type="Pfam" id="PF00781">
    <property type="entry name" value="DAGK_cat"/>
    <property type="match status" value="1"/>
</dbReference>
<dbReference type="FunFam" id="3.30.60.20:FF:000016">
    <property type="entry name" value="Diacylglycerol kinase"/>
    <property type="match status" value="1"/>
</dbReference>
<evidence type="ECO:0000259" key="14">
    <source>
        <dbReference type="PROSITE" id="PS50146"/>
    </source>
</evidence>
<dbReference type="InterPro" id="IPR038199">
    <property type="entry name" value="DGK_typeI_N_sf"/>
</dbReference>
<evidence type="ECO:0000259" key="15">
    <source>
        <dbReference type="PROSITE" id="PS50222"/>
    </source>
</evidence>
<feature type="domain" description="Phorbol-ester/DAG-type" evidence="13">
    <location>
        <begin position="496"/>
        <end position="545"/>
    </location>
</feature>
<keyword evidence="8" id="KW-0862">Zinc</keyword>
<dbReference type="AlphaFoldDB" id="A0AAE1D133"/>
<dbReference type="Gene3D" id="2.60.200.40">
    <property type="match status" value="1"/>
</dbReference>
<evidence type="ECO:0000256" key="6">
    <source>
        <dbReference type="ARBA" id="ARBA00022771"/>
    </source>
</evidence>
<dbReference type="InterPro" id="IPR000756">
    <property type="entry name" value="Diacylglycerol_kin_accessory"/>
</dbReference>
<comment type="catalytic activity">
    <reaction evidence="11">
        <text>a 1,2-diacyl-sn-glycerol + ATP = a 1,2-diacyl-sn-glycero-3-phosphate + ADP + H(+)</text>
        <dbReference type="Rhea" id="RHEA:10272"/>
        <dbReference type="ChEBI" id="CHEBI:15378"/>
        <dbReference type="ChEBI" id="CHEBI:17815"/>
        <dbReference type="ChEBI" id="CHEBI:30616"/>
        <dbReference type="ChEBI" id="CHEBI:58608"/>
        <dbReference type="ChEBI" id="CHEBI:456216"/>
        <dbReference type="EC" id="2.7.1.107"/>
    </reaction>
</comment>
<dbReference type="InterPro" id="IPR037607">
    <property type="entry name" value="DGK"/>
</dbReference>
<keyword evidence="9" id="KW-0106">Calcium</keyword>
<reference evidence="16" key="1">
    <citation type="journal article" date="2023" name="G3 (Bethesda)">
        <title>A reference genome for the long-term kleptoplast-retaining sea slug Elysia crispata morphotype clarki.</title>
        <authorList>
            <person name="Eastman K.E."/>
            <person name="Pendleton A.L."/>
            <person name="Shaikh M.A."/>
            <person name="Suttiyut T."/>
            <person name="Ogas R."/>
            <person name="Tomko P."/>
            <person name="Gavelis G."/>
            <person name="Widhalm J.R."/>
            <person name="Wisecaver J.H."/>
        </authorList>
    </citation>
    <scope>NUCLEOTIDE SEQUENCE</scope>
    <source>
        <strain evidence="16">ECLA1</strain>
    </source>
</reference>
<dbReference type="CDD" id="cd20851">
    <property type="entry name" value="C1_DGK_typeI_like_rpt2"/>
    <property type="match status" value="1"/>
</dbReference>
<sequence>MASLLQWQKLSPSEFHQLQEYTSYSSKKLKDVLEEFNGDGVLSKYNPDEPIDYPGFKLFMDTYLDAEIPEDLCKHLFLSFMKKAQVASVLLSSSTTNSNNNTAATAGYNNASSSASSGTAGKDFHVKDMALVASQTICAPLSTELHFDGASKSPAGMLPSSLGTGSSSILGGPTSSAPGALVQAEAGNTTKHHNVLAEKLHGLTEKLHGLGHSRSDSGGDSGKRSRAGSGSAASHPSLAVGSTAASVDKAHGDEHTPPDASNHSRSSSKKSDHSIHSVHNGPLLDGASLRQSNSSLLRTNIELKAMRNRSISMDIRTGHIYLKDLVCYLSLLEAGRPEDKLEFMFRLYDSDGNGILDASEIDCIVNQMMSVAEYLGWDVSELKPILQDMMIEIDYDSDGTVSLEEWKKGGMTTIPLLVLLGLDTNVQDDGTHVWRLKHFNRPAYCNLCLNLLVGLGKQGLSCSFCKYTVHERCVQRAPASCITTYVKSKKTSQVLNHHWVEGNCAGKCDRCRKSIKSYNGVTGLHCRWCHVTLHNKCASQMKPECDLGEYRPHVLPPTAVCPAVLFLTPQCARKERRSQGGKTASEKSTDGEEGGSACGEQAEVDGGMSLTPCSETAQFDGPVESGQSSFQITPLEGTHPLLIFINPKSGGKQGARLLRKFQYLLNPRQVYNMVKDGPLVGLQFFKDVPNARVLVCGGDGSVGWLLDTMDKINFAQRPPVSVLPLGTGNDLARCLCWGGGYEGENLLKVLKKVENSTTVMLDRWKIEFSKPEDGDEEEGDPIPYNIINNYFSLGVDASICHRFHVMREKHPEKFNSRMKNKLWYFEFSTSEQFFSSTCKNLHEDIDIMCDGCSLDLANGPSLEGIAILNIPSIYGGTNLWGDNPSQKKRRKAQKAKKDKDREFSTSSMSSAELAIAVQNVGDAMIEVVGLENIFHVGQVYAGLRASGKRLAQCSQVVIRTRKRVPMQIDGEPWMQPPCTIYISHHNQVPMLMAPPSAKKSKLFKLFRK</sequence>
<dbReference type="SUPFAM" id="SSF57889">
    <property type="entry name" value="Cysteine-rich domain"/>
    <property type="match status" value="2"/>
</dbReference>
<evidence type="ECO:0000256" key="11">
    <source>
        <dbReference type="RuleBase" id="RU361128"/>
    </source>
</evidence>
<keyword evidence="6" id="KW-0863">Zinc-finger</keyword>
<dbReference type="SMART" id="SM00109">
    <property type="entry name" value="C1"/>
    <property type="match status" value="2"/>
</dbReference>
<dbReference type="EMBL" id="JAWDGP010005966">
    <property type="protein sequence ID" value="KAK3748985.1"/>
    <property type="molecule type" value="Genomic_DNA"/>
</dbReference>
<organism evidence="16 17">
    <name type="scientific">Elysia crispata</name>
    <name type="common">lettuce slug</name>
    <dbReference type="NCBI Taxonomy" id="231223"/>
    <lineage>
        <taxon>Eukaryota</taxon>
        <taxon>Metazoa</taxon>
        <taxon>Spiralia</taxon>
        <taxon>Lophotrochozoa</taxon>
        <taxon>Mollusca</taxon>
        <taxon>Gastropoda</taxon>
        <taxon>Heterobranchia</taxon>
        <taxon>Euthyneura</taxon>
        <taxon>Panpulmonata</taxon>
        <taxon>Sacoglossa</taxon>
        <taxon>Placobranchoidea</taxon>
        <taxon>Plakobranchidae</taxon>
        <taxon>Elysia</taxon>
    </lineage>
</organism>
<dbReference type="Pfam" id="PF00609">
    <property type="entry name" value="DAGK_acc"/>
    <property type="match status" value="1"/>
</dbReference>
<dbReference type="SUPFAM" id="SSF111331">
    <property type="entry name" value="NAD kinase/diacylglycerol kinase-like"/>
    <property type="match status" value="1"/>
</dbReference>
<dbReference type="Pfam" id="PF14513">
    <property type="entry name" value="DAG_kinase_N"/>
    <property type="match status" value="1"/>
</dbReference>
<evidence type="ECO:0000256" key="10">
    <source>
        <dbReference type="ARBA" id="ARBA00022840"/>
    </source>
</evidence>
<dbReference type="PROSITE" id="PS50081">
    <property type="entry name" value="ZF_DAG_PE_2"/>
    <property type="match status" value="2"/>
</dbReference>
<dbReference type="EC" id="2.7.1.107" evidence="11"/>
<evidence type="ECO:0000313" key="17">
    <source>
        <dbReference type="Proteomes" id="UP001283361"/>
    </source>
</evidence>
<dbReference type="CDD" id="cd20845">
    <property type="entry name" value="C1_DGKbeta_rpt1"/>
    <property type="match status" value="1"/>
</dbReference>
<evidence type="ECO:0000256" key="5">
    <source>
        <dbReference type="ARBA" id="ARBA00022741"/>
    </source>
</evidence>
<feature type="domain" description="EF-hand" evidence="15">
    <location>
        <begin position="336"/>
        <end position="371"/>
    </location>
</feature>
<dbReference type="InterPro" id="IPR002048">
    <property type="entry name" value="EF_hand_dom"/>
</dbReference>
<evidence type="ECO:0000259" key="13">
    <source>
        <dbReference type="PROSITE" id="PS50081"/>
    </source>
</evidence>
<evidence type="ECO:0000256" key="12">
    <source>
        <dbReference type="SAM" id="MobiDB-lite"/>
    </source>
</evidence>
<feature type="compositionally biased region" description="Basic and acidic residues" evidence="12">
    <location>
        <begin position="208"/>
        <end position="223"/>
    </location>
</feature>
<feature type="domain" description="Phorbol-ester/DAG-type" evidence="13">
    <location>
        <begin position="431"/>
        <end position="481"/>
    </location>
</feature>
<gene>
    <name evidence="16" type="ORF">RRG08_000752</name>
</gene>
<keyword evidence="2 11" id="KW-0808">Transferase</keyword>
<evidence type="ECO:0000256" key="9">
    <source>
        <dbReference type="ARBA" id="ARBA00022837"/>
    </source>
</evidence>
<dbReference type="Gene3D" id="1.10.238.10">
    <property type="entry name" value="EF-hand"/>
    <property type="match status" value="1"/>
</dbReference>
<keyword evidence="5 11" id="KW-0547">Nucleotide-binding</keyword>
<feature type="region of interest" description="Disordered" evidence="12">
    <location>
        <begin position="208"/>
        <end position="287"/>
    </location>
</feature>
<dbReference type="PANTHER" id="PTHR11255">
    <property type="entry name" value="DIACYLGLYCEROL KINASE"/>
    <property type="match status" value="1"/>
</dbReference>